<keyword evidence="2" id="KW-0732">Signal</keyword>
<keyword evidence="5" id="KW-1185">Reference proteome</keyword>
<name>A0ABX0F390_9BACL</name>
<dbReference type="EMBL" id="JAAFGS010000001">
    <property type="protein sequence ID" value="NGZ74118.1"/>
    <property type="molecule type" value="Genomic_DNA"/>
</dbReference>
<accession>A0ABX0F390</accession>
<dbReference type="RefSeq" id="WP_166272089.1">
    <property type="nucleotide sequence ID" value="NZ_JAAFGS010000001.1"/>
</dbReference>
<evidence type="ECO:0000259" key="3">
    <source>
        <dbReference type="SMART" id="SM00093"/>
    </source>
</evidence>
<protein>
    <submittedName>
        <fullName evidence="4">Serpin family protein</fullName>
    </submittedName>
</protein>
<comment type="similarity">
    <text evidence="1">Belongs to the serpin family.</text>
</comment>
<dbReference type="InterPro" id="IPR023795">
    <property type="entry name" value="Serpin_CS"/>
</dbReference>
<dbReference type="SMART" id="SM00093">
    <property type="entry name" value="SERPIN"/>
    <property type="match status" value="1"/>
</dbReference>
<evidence type="ECO:0000256" key="1">
    <source>
        <dbReference type="RuleBase" id="RU000411"/>
    </source>
</evidence>
<reference evidence="4 5" key="1">
    <citation type="submission" date="2020-01" db="EMBL/GenBank/DDBJ databases">
        <title>Polyphasic characterisation and genomic insights into a novel alkali tolerant bacterium VR-M41.</title>
        <authorList>
            <person name="Vemuluri V.R."/>
        </authorList>
    </citation>
    <scope>NUCLEOTIDE SEQUENCE [LARGE SCALE GENOMIC DNA]</scope>
    <source>
        <strain evidence="4 5">VR-M41</strain>
    </source>
</reference>
<evidence type="ECO:0000313" key="4">
    <source>
        <dbReference type="EMBL" id="NGZ74118.1"/>
    </source>
</evidence>
<dbReference type="InterPro" id="IPR000215">
    <property type="entry name" value="Serpin_fam"/>
</dbReference>
<dbReference type="InterPro" id="IPR042178">
    <property type="entry name" value="Serpin_sf_1"/>
</dbReference>
<evidence type="ECO:0000313" key="5">
    <source>
        <dbReference type="Proteomes" id="UP000800303"/>
    </source>
</evidence>
<dbReference type="InterPro" id="IPR042185">
    <property type="entry name" value="Serpin_sf_2"/>
</dbReference>
<dbReference type="InterPro" id="IPR036186">
    <property type="entry name" value="Serpin_sf"/>
</dbReference>
<feature type="signal peptide" evidence="2">
    <location>
        <begin position="1"/>
        <end position="29"/>
    </location>
</feature>
<gene>
    <name evidence="4" type="ORF">GYN08_02235</name>
</gene>
<evidence type="ECO:0000256" key="2">
    <source>
        <dbReference type="SAM" id="SignalP"/>
    </source>
</evidence>
<feature type="chain" id="PRO_5045578390" evidence="2">
    <location>
        <begin position="30"/>
        <end position="433"/>
    </location>
</feature>
<dbReference type="Gene3D" id="3.30.497.10">
    <property type="entry name" value="Antithrombin, subunit I, domain 2"/>
    <property type="match status" value="1"/>
</dbReference>
<dbReference type="Proteomes" id="UP000800303">
    <property type="component" value="Unassembled WGS sequence"/>
</dbReference>
<proteinExistence type="inferred from homology"/>
<dbReference type="PANTHER" id="PTHR11461:SF211">
    <property type="entry name" value="GH10112P-RELATED"/>
    <property type="match status" value="1"/>
</dbReference>
<dbReference type="Gene3D" id="2.30.39.10">
    <property type="entry name" value="Alpha-1-antitrypsin, domain 1"/>
    <property type="match status" value="1"/>
</dbReference>
<dbReference type="Pfam" id="PF00079">
    <property type="entry name" value="Serpin"/>
    <property type="match status" value="1"/>
</dbReference>
<dbReference type="PROSITE" id="PS00284">
    <property type="entry name" value="SERPIN"/>
    <property type="match status" value="1"/>
</dbReference>
<dbReference type="PROSITE" id="PS51257">
    <property type="entry name" value="PROKAR_LIPOPROTEIN"/>
    <property type="match status" value="1"/>
</dbReference>
<organism evidence="4 5">
    <name type="scientific">Saccharibacillus alkalitolerans</name>
    <dbReference type="NCBI Taxonomy" id="2705290"/>
    <lineage>
        <taxon>Bacteria</taxon>
        <taxon>Bacillati</taxon>
        <taxon>Bacillota</taxon>
        <taxon>Bacilli</taxon>
        <taxon>Bacillales</taxon>
        <taxon>Paenibacillaceae</taxon>
        <taxon>Saccharibacillus</taxon>
    </lineage>
</organism>
<sequence length="433" mass="46876">MKEAGKRLGLRANPGLLLPLLTLSLAGCAAEAGVDREAQISSAPVSSYAAEDADRKLVRAANRFGLNLYGRLAAEAQTDGGANRMLSPAGLSMALSMLRAGAEGQTAQEMDKVLGLKEIGPQRLAEEQRVLRSLLEQADPSVRMTVANSIWTREDFGLKEDFAQEMERSYGAKTEALDFSSDKAADTMNRWASESTDGKIRRVIEAPIDPTIVMVLMNAMYFKGGWTVPFEPEATQDRPFVTEKGEKVEVPTMRQSGRYDYLDGDGFRAVRLPYGEKGDFGMILALPDEGVTLREFAQTNLPKFGLWSARFAQTGGSVELPKFKLQDSMMLNDALAALGMPSAFIPGTAELGGLSDDGENLFVSRVSQDTFVEVNEEGTEAAAVTVIAVEEGASPESALPFELKLNRPFFFAVTDRTTGLIVFMGEVGNPAES</sequence>
<dbReference type="CDD" id="cd19588">
    <property type="entry name" value="serpin_miropin-like"/>
    <property type="match status" value="1"/>
</dbReference>
<feature type="domain" description="Serpin" evidence="3">
    <location>
        <begin position="66"/>
        <end position="430"/>
    </location>
</feature>
<dbReference type="InterPro" id="IPR023796">
    <property type="entry name" value="Serpin_dom"/>
</dbReference>
<dbReference type="PANTHER" id="PTHR11461">
    <property type="entry name" value="SERINE PROTEASE INHIBITOR, SERPIN"/>
    <property type="match status" value="1"/>
</dbReference>
<dbReference type="SUPFAM" id="SSF56574">
    <property type="entry name" value="Serpins"/>
    <property type="match status" value="1"/>
</dbReference>
<comment type="caution">
    <text evidence="4">The sequence shown here is derived from an EMBL/GenBank/DDBJ whole genome shotgun (WGS) entry which is preliminary data.</text>
</comment>